<dbReference type="OrthoDB" id="5841902at2759"/>
<dbReference type="PANTHER" id="PTHR47027:SF20">
    <property type="entry name" value="REVERSE TRANSCRIPTASE-LIKE PROTEIN WITH RNA-DIRECTED DNA POLYMERASE DOMAIN"/>
    <property type="match status" value="1"/>
</dbReference>
<proteinExistence type="predicted"/>
<comment type="caution">
    <text evidence="2">The sequence shown here is derived from an EMBL/GenBank/DDBJ whole genome shotgun (WGS) entry which is preliminary data.</text>
</comment>
<evidence type="ECO:0000313" key="3">
    <source>
        <dbReference type="Proteomes" id="UP000024635"/>
    </source>
</evidence>
<keyword evidence="3" id="KW-1185">Reference proteome</keyword>
<reference evidence="3" key="1">
    <citation type="journal article" date="2015" name="Nat. Genet.">
        <title>The genome and transcriptome of the zoonotic hookworm Ancylostoma ceylanicum identify infection-specific gene families.</title>
        <authorList>
            <person name="Schwarz E.M."/>
            <person name="Hu Y."/>
            <person name="Antoshechkin I."/>
            <person name="Miller M.M."/>
            <person name="Sternberg P.W."/>
            <person name="Aroian R.V."/>
        </authorList>
    </citation>
    <scope>NUCLEOTIDE SEQUENCE</scope>
    <source>
        <strain evidence="3">HY135</strain>
    </source>
</reference>
<evidence type="ECO:0000313" key="2">
    <source>
        <dbReference type="EMBL" id="EYB88808.1"/>
    </source>
</evidence>
<evidence type="ECO:0000259" key="1">
    <source>
        <dbReference type="PROSITE" id="PS50878"/>
    </source>
</evidence>
<dbReference type="EMBL" id="JARK01001577">
    <property type="protein sequence ID" value="EYB88808.1"/>
    <property type="molecule type" value="Genomic_DNA"/>
</dbReference>
<accession>A0A016SDN9</accession>
<organism evidence="2 3">
    <name type="scientific">Ancylostoma ceylanicum</name>
    <dbReference type="NCBI Taxonomy" id="53326"/>
    <lineage>
        <taxon>Eukaryota</taxon>
        <taxon>Metazoa</taxon>
        <taxon>Ecdysozoa</taxon>
        <taxon>Nematoda</taxon>
        <taxon>Chromadorea</taxon>
        <taxon>Rhabditida</taxon>
        <taxon>Rhabditina</taxon>
        <taxon>Rhabditomorpha</taxon>
        <taxon>Strongyloidea</taxon>
        <taxon>Ancylostomatidae</taxon>
        <taxon>Ancylostomatinae</taxon>
        <taxon>Ancylostoma</taxon>
    </lineage>
</organism>
<dbReference type="InterPro" id="IPR000477">
    <property type="entry name" value="RT_dom"/>
</dbReference>
<dbReference type="PROSITE" id="PS50878">
    <property type="entry name" value="RT_POL"/>
    <property type="match status" value="1"/>
</dbReference>
<feature type="domain" description="Reverse transcriptase" evidence="1">
    <location>
        <begin position="1"/>
        <end position="92"/>
    </location>
</feature>
<gene>
    <name evidence="2" type="primary">Acey_s0241.g3378</name>
    <name evidence="2" type="ORF">Y032_0241g3378</name>
</gene>
<dbReference type="AlphaFoldDB" id="A0A016SDN9"/>
<protein>
    <recommendedName>
        <fullName evidence="1">Reverse transcriptase domain-containing protein</fullName>
    </recommendedName>
</protein>
<name>A0A016SDN9_9BILA</name>
<dbReference type="PANTHER" id="PTHR47027">
    <property type="entry name" value="REVERSE TRANSCRIPTASE DOMAIN-CONTAINING PROTEIN"/>
    <property type="match status" value="1"/>
</dbReference>
<dbReference type="Proteomes" id="UP000024635">
    <property type="component" value="Unassembled WGS sequence"/>
</dbReference>
<dbReference type="STRING" id="53326.A0A016SDN9"/>
<sequence>MRQVAEKDGFEIDGETLQMLVFADDVVLVASKQEILKSLPNEMCHLTERIGLKIHPEKTKWMENAHCDDFEIKLNNQLVERVEHYVYLGQAIRMDNDLRLELSRRRKAGWTAFSRIDVLLKSKDIAAQTKSQLFHSSMLPALLYGCETWNLTEAEERSLQVKQRAMERQMLGISRLEHKKNEEIREISQLHEIVNLLYKREKSWAGHVARMKDNCWTVRLLHWYPRTKRPTGRPPLDPLWRQIGRTWTRLAQDREKMVWLRTAPAMDENQFGVSNVSKYDI</sequence>